<dbReference type="SUPFAM" id="SSF53067">
    <property type="entry name" value="Actin-like ATPase domain"/>
    <property type="match status" value="1"/>
</dbReference>
<dbReference type="RefSeq" id="WP_008486751.1">
    <property type="nucleotide sequence ID" value="NZ_AMRI01000041.1"/>
</dbReference>
<reference evidence="1 2" key="1">
    <citation type="journal article" date="2012" name="J. Bacteriol.">
        <title>Genome Sequence of Gallaecimonas xiamenensis Type Strain 3-C-1.</title>
        <authorList>
            <person name="Lai Q."/>
            <person name="Wang L."/>
            <person name="Wang W."/>
            <person name="Shao Z."/>
        </authorList>
    </citation>
    <scope>NUCLEOTIDE SEQUENCE [LARGE SCALE GENOMIC DNA]</scope>
    <source>
        <strain evidence="1 2">3-C-1</strain>
    </source>
</reference>
<organism evidence="1 2">
    <name type="scientific">Gallaecimonas xiamenensis 3-C-1</name>
    <dbReference type="NCBI Taxonomy" id="745411"/>
    <lineage>
        <taxon>Bacteria</taxon>
        <taxon>Pseudomonadati</taxon>
        <taxon>Pseudomonadota</taxon>
        <taxon>Gammaproteobacteria</taxon>
        <taxon>Enterobacterales</taxon>
        <taxon>Gallaecimonadaceae</taxon>
        <taxon>Gallaecimonas</taxon>
    </lineage>
</organism>
<proteinExistence type="predicted"/>
<dbReference type="EMBL" id="AMRI01000041">
    <property type="protein sequence ID" value="EKE67450.1"/>
    <property type="molecule type" value="Genomic_DNA"/>
</dbReference>
<dbReference type="AlphaFoldDB" id="K2JQB8"/>
<sequence length="280" mass="30750">MGWTFRKPAPKQWGLALYQQRICLADTQGASQSWPCQSAGDWPGLLAGLPVGPGDQVKVILPHSELHGLSLDKPRSEPVQEALFWALKDAVPIAPQDLQFDYYDPPAQPMGAERVNVVCTSKDLLKGICQALPAQVLAVSNEDMVLRHLFPAQAEGRPLLLLRLNGDGDLQLAIYHQGMLYFSRWLQGYRLGNEDQDPYLLAERLALDIQRALDYLESQLRQPPIDCIVLALSNLLDEALGPLLADTFGLPVQTLGQRLAINDTDWAALAAARGADEALA</sequence>
<name>K2JQB8_9GAMM</name>
<gene>
    <name evidence="1" type="ORF">B3C1_18612</name>
</gene>
<dbReference type="eggNOG" id="COG4972">
    <property type="taxonomic scope" value="Bacteria"/>
</dbReference>
<comment type="caution">
    <text evidence="1">The sequence shown here is derived from an EMBL/GenBank/DDBJ whole genome shotgun (WGS) entry which is preliminary data.</text>
</comment>
<dbReference type="InterPro" id="IPR043129">
    <property type="entry name" value="ATPase_NBD"/>
</dbReference>
<accession>K2JQB8</accession>
<keyword evidence="2" id="KW-1185">Reference proteome</keyword>
<protein>
    <submittedName>
        <fullName evidence="1">Biogenesis protein MshI</fullName>
    </submittedName>
</protein>
<evidence type="ECO:0000313" key="2">
    <source>
        <dbReference type="Proteomes" id="UP000006755"/>
    </source>
</evidence>
<dbReference type="Proteomes" id="UP000006755">
    <property type="component" value="Unassembled WGS sequence"/>
</dbReference>
<dbReference type="STRING" id="745411.B3C1_18612"/>
<evidence type="ECO:0000313" key="1">
    <source>
        <dbReference type="EMBL" id="EKE67450.1"/>
    </source>
</evidence>
<dbReference type="OrthoDB" id="5296002at2"/>